<feature type="region of interest" description="Disordered" evidence="1">
    <location>
        <begin position="51"/>
        <end position="101"/>
    </location>
</feature>
<gene>
    <name evidence="2" type="ORF">BLA29_007842</name>
</gene>
<evidence type="ECO:0000313" key="2">
    <source>
        <dbReference type="EMBL" id="OTF82867.1"/>
    </source>
</evidence>
<dbReference type="EMBL" id="MUJZ01006393">
    <property type="protein sequence ID" value="OTF82867.1"/>
    <property type="molecule type" value="Genomic_DNA"/>
</dbReference>
<sequence length="101" mass="10866">MALDTSRPTNYRNDNYIDQQQSIVVGNDQSNGGRELQITGNGNAAIVSTSLLSTSSTTNNPANNNNNYNPQQPQGPSSTSPSQQPPQSSADNFPDENGKYY</sequence>
<organism evidence="2 3">
    <name type="scientific">Euroglyphus maynei</name>
    <name type="common">Mayne's house dust mite</name>
    <dbReference type="NCBI Taxonomy" id="6958"/>
    <lineage>
        <taxon>Eukaryota</taxon>
        <taxon>Metazoa</taxon>
        <taxon>Ecdysozoa</taxon>
        <taxon>Arthropoda</taxon>
        <taxon>Chelicerata</taxon>
        <taxon>Arachnida</taxon>
        <taxon>Acari</taxon>
        <taxon>Acariformes</taxon>
        <taxon>Sarcoptiformes</taxon>
        <taxon>Astigmata</taxon>
        <taxon>Psoroptidia</taxon>
        <taxon>Analgoidea</taxon>
        <taxon>Pyroglyphidae</taxon>
        <taxon>Pyroglyphinae</taxon>
        <taxon>Euroglyphus</taxon>
    </lineage>
</organism>
<proteinExistence type="predicted"/>
<feature type="compositionally biased region" description="Low complexity" evidence="1">
    <location>
        <begin position="51"/>
        <end position="89"/>
    </location>
</feature>
<feature type="region of interest" description="Disordered" evidence="1">
    <location>
        <begin position="1"/>
        <end position="38"/>
    </location>
</feature>
<comment type="caution">
    <text evidence="2">The sequence shown here is derived from an EMBL/GenBank/DDBJ whole genome shotgun (WGS) entry which is preliminary data.</text>
</comment>
<evidence type="ECO:0000313" key="3">
    <source>
        <dbReference type="Proteomes" id="UP000194236"/>
    </source>
</evidence>
<name>A0A1Y3BS19_EURMA</name>
<accession>A0A1Y3BS19</accession>
<protein>
    <submittedName>
        <fullName evidence="2">Uncharacterized protein</fullName>
    </submittedName>
</protein>
<reference evidence="2 3" key="1">
    <citation type="submission" date="2017-03" db="EMBL/GenBank/DDBJ databases">
        <title>Genome Survey of Euroglyphus maynei.</title>
        <authorList>
            <person name="Arlian L.G."/>
            <person name="Morgan M.S."/>
            <person name="Rider S.D."/>
        </authorList>
    </citation>
    <scope>NUCLEOTIDE SEQUENCE [LARGE SCALE GENOMIC DNA]</scope>
    <source>
        <strain evidence="2">Arlian Lab</strain>
        <tissue evidence="2">Whole body</tissue>
    </source>
</reference>
<evidence type="ECO:0000256" key="1">
    <source>
        <dbReference type="SAM" id="MobiDB-lite"/>
    </source>
</evidence>
<dbReference type="Proteomes" id="UP000194236">
    <property type="component" value="Unassembled WGS sequence"/>
</dbReference>
<keyword evidence="3" id="KW-1185">Reference proteome</keyword>
<dbReference type="AlphaFoldDB" id="A0A1Y3BS19"/>